<protein>
    <submittedName>
        <fullName evidence="3">Mannose-6-phosphate isomerase</fullName>
    </submittedName>
</protein>
<dbReference type="GO" id="GO:0046872">
    <property type="term" value="F:metal ion binding"/>
    <property type="evidence" value="ECO:0007669"/>
    <property type="project" value="UniProtKB-KW"/>
</dbReference>
<dbReference type="Proteomes" id="UP000656813">
    <property type="component" value="Unassembled WGS sequence"/>
</dbReference>
<dbReference type="SUPFAM" id="SSF51182">
    <property type="entry name" value="RmlC-like cupins"/>
    <property type="match status" value="1"/>
</dbReference>
<dbReference type="AlphaFoldDB" id="A0A8J3A0M8"/>
<reference evidence="3" key="2">
    <citation type="submission" date="2020-09" db="EMBL/GenBank/DDBJ databases">
        <authorList>
            <person name="Sun Q."/>
            <person name="Zhou Y."/>
        </authorList>
    </citation>
    <scope>NUCLEOTIDE SEQUENCE</scope>
    <source>
        <strain evidence="3">CGMCC 1.12777</strain>
    </source>
</reference>
<evidence type="ECO:0000256" key="1">
    <source>
        <dbReference type="ARBA" id="ARBA00022723"/>
    </source>
</evidence>
<dbReference type="GO" id="GO:0016853">
    <property type="term" value="F:isomerase activity"/>
    <property type="evidence" value="ECO:0007669"/>
    <property type="project" value="UniProtKB-KW"/>
</dbReference>
<evidence type="ECO:0000313" key="3">
    <source>
        <dbReference type="EMBL" id="GGH88996.1"/>
    </source>
</evidence>
<dbReference type="InterPro" id="IPR011051">
    <property type="entry name" value="RmlC_Cupin_sf"/>
</dbReference>
<dbReference type="InterPro" id="IPR051804">
    <property type="entry name" value="Carb_Metab_Reg_Kinase/Isom"/>
</dbReference>
<dbReference type="CDD" id="cd07010">
    <property type="entry name" value="cupin_PMI_type_I_N_bac"/>
    <property type="match status" value="1"/>
</dbReference>
<dbReference type="PANTHER" id="PTHR42742">
    <property type="entry name" value="TRANSCRIPTIONAL REPRESSOR MPRA"/>
    <property type="match status" value="1"/>
</dbReference>
<keyword evidence="1" id="KW-0479">Metal-binding</keyword>
<dbReference type="EMBL" id="BMFV01000063">
    <property type="protein sequence ID" value="GGH88996.1"/>
    <property type="molecule type" value="Genomic_DNA"/>
</dbReference>
<keyword evidence="4" id="KW-1185">Reference proteome</keyword>
<dbReference type="Gene3D" id="2.60.120.10">
    <property type="entry name" value="Jelly Rolls"/>
    <property type="match status" value="1"/>
</dbReference>
<keyword evidence="2" id="KW-0862">Zinc</keyword>
<dbReference type="InterPro" id="IPR014710">
    <property type="entry name" value="RmlC-like_jellyroll"/>
</dbReference>
<organism evidence="3 4">
    <name type="scientific">Pullulanibacillus pueri</name>
    <dbReference type="NCBI Taxonomy" id="1437324"/>
    <lineage>
        <taxon>Bacteria</taxon>
        <taxon>Bacillati</taxon>
        <taxon>Bacillota</taxon>
        <taxon>Bacilli</taxon>
        <taxon>Bacillales</taxon>
        <taxon>Sporolactobacillaceae</taxon>
        <taxon>Pullulanibacillus</taxon>
    </lineage>
</organism>
<dbReference type="RefSeq" id="WP_188499410.1">
    <property type="nucleotide sequence ID" value="NZ_BMFV01000063.1"/>
</dbReference>
<evidence type="ECO:0000313" key="4">
    <source>
        <dbReference type="Proteomes" id="UP000656813"/>
    </source>
</evidence>
<gene>
    <name evidence="3" type="ORF">GCM10007096_42590</name>
</gene>
<dbReference type="InterPro" id="IPR016847">
    <property type="entry name" value="Man6P_Isoase_Firm_lng_prd"/>
</dbReference>
<keyword evidence="3" id="KW-0413">Isomerase</keyword>
<sequence length="582" mass="67667">MTSYEKYPEILISNAENTAWKGYPDIVDELLVSVKSLQKEKTVVMIDCYPGVRYEEIERNIIAPMKPTMTLFSDDLTYPTETIDKLIEPNLTDDRVFGVLSTRTLNDFFDPASLDKAREKLNSLQRGLVVIYGVGAQLVVDPDLLVYADLTRWEIQKRYNSSELPNWKSSNHDEDPLRKFKRGYFIEWRAADKHKKRLFHHIDYLLDTNELNAPKMVDGHSYLEGLKQTVNQPFRVIPHFVPGVWGGQWMKEILDLDRSEDNYAWCFDGVIEENGLRLRYGDVAIVVPAINLVFQHPIELLGDKVHARFGTEFPIRFDFLDTMDGQNLSLQVHPLTEYIQETFGMHYTQDESYYMLDAKEDATVYLGVKDDVNKEEMLKELHAANQGDIIFDDEKYINQFPAKKHDHFLIPAGTVHCSGKNAMVLEISATPYIFTFKLWDWGRLGLDGLPRPVHLEHGEKVIQWDRDEKWVRKQLINRIEKVAEGEGWIEEKTGLHEREFIETRRHWFSSKVLHHTNDSVNVLNLIEGEEAIVESPDHTFEPFIVHYAETFFIPENVKHYTIRPYGRSNGKTIATIKAYVRV</sequence>
<evidence type="ECO:0000256" key="2">
    <source>
        <dbReference type="ARBA" id="ARBA00022833"/>
    </source>
</evidence>
<dbReference type="PIRSF" id="PIRSF026713">
    <property type="entry name" value="PMI_Firm_long_prd"/>
    <property type="match status" value="1"/>
</dbReference>
<proteinExistence type="predicted"/>
<dbReference type="PANTHER" id="PTHR42742:SF3">
    <property type="entry name" value="FRUCTOKINASE"/>
    <property type="match status" value="1"/>
</dbReference>
<comment type="caution">
    <text evidence="3">The sequence shown here is derived from an EMBL/GenBank/DDBJ whole genome shotgun (WGS) entry which is preliminary data.</text>
</comment>
<name>A0A8J3A0M8_9BACL</name>
<reference evidence="3" key="1">
    <citation type="journal article" date="2014" name="Int. J. Syst. Evol. Microbiol.">
        <title>Complete genome sequence of Corynebacterium casei LMG S-19264T (=DSM 44701T), isolated from a smear-ripened cheese.</title>
        <authorList>
            <consortium name="US DOE Joint Genome Institute (JGI-PGF)"/>
            <person name="Walter F."/>
            <person name="Albersmeier A."/>
            <person name="Kalinowski J."/>
            <person name="Ruckert C."/>
        </authorList>
    </citation>
    <scope>NUCLEOTIDE SEQUENCE</scope>
    <source>
        <strain evidence="3">CGMCC 1.12777</strain>
    </source>
</reference>
<accession>A0A8J3A0M8</accession>